<keyword evidence="5 7" id="KW-1133">Transmembrane helix</keyword>
<evidence type="ECO:0000256" key="4">
    <source>
        <dbReference type="ARBA" id="ARBA00022692"/>
    </source>
</evidence>
<dbReference type="Pfam" id="PF02405">
    <property type="entry name" value="MlaE"/>
    <property type="match status" value="1"/>
</dbReference>
<dbReference type="Proteomes" id="UP000603545">
    <property type="component" value="Unassembled WGS sequence"/>
</dbReference>
<reference evidence="8 9" key="1">
    <citation type="submission" date="2020-08" db="EMBL/GenBank/DDBJ databases">
        <title>Bridging the membrane lipid divide: bacteria of the FCB group superphylum have the potential to synthesize archaeal ether lipids.</title>
        <authorList>
            <person name="Villanueva L."/>
            <person name="Von Meijenfeldt F.A.B."/>
            <person name="Westbye A.B."/>
            <person name="Yadav S."/>
            <person name="Hopmans E.C."/>
            <person name="Dutilh B.E."/>
            <person name="Sinninghe Damste J.S."/>
        </authorList>
    </citation>
    <scope>NUCLEOTIDE SEQUENCE [LARGE SCALE GENOMIC DNA]</scope>
    <source>
        <strain evidence="8">NIOZ-UU82</strain>
    </source>
</reference>
<keyword evidence="3" id="KW-0813">Transport</keyword>
<evidence type="ECO:0000256" key="5">
    <source>
        <dbReference type="ARBA" id="ARBA00022989"/>
    </source>
</evidence>
<protein>
    <submittedName>
        <fullName evidence="8">ABC transporter permease</fullName>
    </submittedName>
</protein>
<evidence type="ECO:0000256" key="2">
    <source>
        <dbReference type="ARBA" id="ARBA00007556"/>
    </source>
</evidence>
<dbReference type="InterPro" id="IPR003453">
    <property type="entry name" value="ABC_MlaE_roteobac"/>
</dbReference>
<dbReference type="EMBL" id="JACNLL010000086">
    <property type="protein sequence ID" value="MBC8200224.1"/>
    <property type="molecule type" value="Genomic_DNA"/>
</dbReference>
<organism evidence="8 9">
    <name type="scientific">Candidatus Desulfaltia bathyphila</name>
    <dbReference type="NCBI Taxonomy" id="2841697"/>
    <lineage>
        <taxon>Bacteria</taxon>
        <taxon>Pseudomonadati</taxon>
        <taxon>Thermodesulfobacteriota</taxon>
        <taxon>Desulfobacteria</taxon>
        <taxon>Desulfobacterales</taxon>
        <taxon>Desulfobacterales incertae sedis</taxon>
        <taxon>Candidatus Desulfaltia</taxon>
    </lineage>
</organism>
<comment type="subcellular location">
    <subcellularLocation>
        <location evidence="1">Membrane</location>
        <topology evidence="1">Multi-pass membrane protein</topology>
    </subcellularLocation>
</comment>
<keyword evidence="6 7" id="KW-0472">Membrane</keyword>
<dbReference type="PANTHER" id="PTHR30188:SF4">
    <property type="entry name" value="PROTEIN TRIGALACTOSYLDIACYLGLYCEROL 1, CHLOROPLASTIC"/>
    <property type="match status" value="1"/>
</dbReference>
<evidence type="ECO:0000256" key="7">
    <source>
        <dbReference type="RuleBase" id="RU362044"/>
    </source>
</evidence>
<sequence length="256" mass="27744">MIRLLELAGRPFIIAVEESGRIILLLISASTWMLRPPFRFRVIFKQMEFVGVNSIFVVLITGTFTGMVFALQSYHGFKMFGGESLVGATVALGVTRELGPVFTALMVTGRVGSAMTAELGTMKVTEQIDALHTMSVNPIHYLVMPRIVAAIVMLPVLTIVSDFVGILGGYFVGVELMKINSGIFIAKIVEFVELEDIFNGLIKAACFGLILSLIGCYKGIRTTGGAEGVGKATTQSVVLSSVTIFISDYFLTSFMF</sequence>
<name>A0A8J6N662_9BACT</name>
<dbReference type="NCBIfam" id="TIGR00056">
    <property type="entry name" value="MlaE family lipid ABC transporter permease subunit"/>
    <property type="match status" value="1"/>
</dbReference>
<evidence type="ECO:0000256" key="6">
    <source>
        <dbReference type="ARBA" id="ARBA00023136"/>
    </source>
</evidence>
<evidence type="ECO:0000256" key="1">
    <source>
        <dbReference type="ARBA" id="ARBA00004141"/>
    </source>
</evidence>
<dbReference type="GO" id="GO:0005548">
    <property type="term" value="F:phospholipid transporter activity"/>
    <property type="evidence" value="ECO:0007669"/>
    <property type="project" value="TreeGrafter"/>
</dbReference>
<keyword evidence="4 7" id="KW-0812">Transmembrane</keyword>
<gene>
    <name evidence="8" type="ORF">H8E80_09330</name>
</gene>
<comment type="caution">
    <text evidence="8">The sequence shown here is derived from an EMBL/GenBank/DDBJ whole genome shotgun (WGS) entry which is preliminary data.</text>
</comment>
<comment type="caution">
    <text evidence="7">Lacks conserved residue(s) required for the propagation of feature annotation.</text>
</comment>
<accession>A0A8J6N662</accession>
<evidence type="ECO:0000313" key="9">
    <source>
        <dbReference type="Proteomes" id="UP000603545"/>
    </source>
</evidence>
<evidence type="ECO:0000313" key="8">
    <source>
        <dbReference type="EMBL" id="MBC8200224.1"/>
    </source>
</evidence>
<feature type="transmembrane region" description="Helical" evidence="7">
    <location>
        <begin position="54"/>
        <end position="71"/>
    </location>
</feature>
<dbReference type="GO" id="GO:0043190">
    <property type="term" value="C:ATP-binding cassette (ABC) transporter complex"/>
    <property type="evidence" value="ECO:0007669"/>
    <property type="project" value="InterPro"/>
</dbReference>
<dbReference type="InterPro" id="IPR030802">
    <property type="entry name" value="Permease_MalE"/>
</dbReference>
<evidence type="ECO:0000256" key="3">
    <source>
        <dbReference type="ARBA" id="ARBA00022448"/>
    </source>
</evidence>
<dbReference type="PANTHER" id="PTHR30188">
    <property type="entry name" value="ABC TRANSPORTER PERMEASE PROTEIN-RELATED"/>
    <property type="match status" value="1"/>
</dbReference>
<comment type="similarity">
    <text evidence="2 7">Belongs to the MlaE permease family.</text>
</comment>
<feature type="transmembrane region" description="Helical" evidence="7">
    <location>
        <begin position="147"/>
        <end position="172"/>
    </location>
</feature>
<dbReference type="AlphaFoldDB" id="A0A8J6N662"/>
<proteinExistence type="inferred from homology"/>